<dbReference type="EC" id="2.10.1.1" evidence="6"/>
<dbReference type="Pfam" id="PF03453">
    <property type="entry name" value="MoeA_N"/>
    <property type="match status" value="1"/>
</dbReference>
<evidence type="ECO:0000256" key="6">
    <source>
        <dbReference type="RuleBase" id="RU365090"/>
    </source>
</evidence>
<evidence type="ECO:0000259" key="7">
    <source>
        <dbReference type="SMART" id="SM00852"/>
    </source>
</evidence>
<accession>A0ABW2YEZ3</accession>
<dbReference type="RefSeq" id="WP_386825196.1">
    <property type="nucleotide sequence ID" value="NZ_JBHTIF010000003.1"/>
</dbReference>
<evidence type="ECO:0000256" key="4">
    <source>
        <dbReference type="ARBA" id="ARBA00023150"/>
    </source>
</evidence>
<dbReference type="InterPro" id="IPR001453">
    <property type="entry name" value="MoaB/Mog_dom"/>
</dbReference>
<dbReference type="EMBL" id="JBHTIF010000003">
    <property type="protein sequence ID" value="MFD0726925.1"/>
    <property type="molecule type" value="Genomic_DNA"/>
</dbReference>
<dbReference type="InterPro" id="IPR005110">
    <property type="entry name" value="MoeA_linker/N"/>
</dbReference>
<comment type="catalytic activity">
    <reaction evidence="5">
        <text>adenylyl-molybdopterin + molybdate = Mo-molybdopterin + AMP + H(+)</text>
        <dbReference type="Rhea" id="RHEA:35047"/>
        <dbReference type="ChEBI" id="CHEBI:15378"/>
        <dbReference type="ChEBI" id="CHEBI:36264"/>
        <dbReference type="ChEBI" id="CHEBI:62727"/>
        <dbReference type="ChEBI" id="CHEBI:71302"/>
        <dbReference type="ChEBI" id="CHEBI:456215"/>
        <dbReference type="EC" id="2.10.1.1"/>
    </reaction>
</comment>
<reference evidence="9" key="1">
    <citation type="journal article" date="2019" name="Int. J. Syst. Evol. Microbiol.">
        <title>The Global Catalogue of Microorganisms (GCM) 10K type strain sequencing project: providing services to taxonomists for standard genome sequencing and annotation.</title>
        <authorList>
            <consortium name="The Broad Institute Genomics Platform"/>
            <consortium name="The Broad Institute Genome Sequencing Center for Infectious Disease"/>
            <person name="Wu L."/>
            <person name="Ma J."/>
        </authorList>
    </citation>
    <scope>NUCLEOTIDE SEQUENCE [LARGE SCALE GENOMIC DNA]</scope>
    <source>
        <strain evidence="9">CCUG 55585</strain>
    </source>
</reference>
<comment type="cofactor">
    <cofactor evidence="6">
        <name>Mg(2+)</name>
        <dbReference type="ChEBI" id="CHEBI:18420"/>
    </cofactor>
</comment>
<evidence type="ECO:0000256" key="3">
    <source>
        <dbReference type="ARBA" id="ARBA00010763"/>
    </source>
</evidence>
<evidence type="ECO:0000256" key="5">
    <source>
        <dbReference type="ARBA" id="ARBA00047317"/>
    </source>
</evidence>
<evidence type="ECO:0000256" key="1">
    <source>
        <dbReference type="ARBA" id="ARBA00002901"/>
    </source>
</evidence>
<dbReference type="Gene3D" id="3.40.980.10">
    <property type="entry name" value="MoaB/Mog-like domain"/>
    <property type="match status" value="1"/>
</dbReference>
<dbReference type="InterPro" id="IPR036425">
    <property type="entry name" value="MoaB/Mog-like_dom_sf"/>
</dbReference>
<dbReference type="Gene3D" id="2.40.340.10">
    <property type="entry name" value="MoeA, C-terminal, domain IV"/>
    <property type="match status" value="1"/>
</dbReference>
<dbReference type="SUPFAM" id="SSF53218">
    <property type="entry name" value="Molybdenum cofactor biosynthesis proteins"/>
    <property type="match status" value="1"/>
</dbReference>
<comment type="function">
    <text evidence="1 6">Catalyzes the insertion of molybdate into adenylated molybdopterin with the concomitant release of AMP.</text>
</comment>
<dbReference type="InterPro" id="IPR036135">
    <property type="entry name" value="MoeA_linker/N_sf"/>
</dbReference>
<comment type="similarity">
    <text evidence="3 6">Belongs to the MoeA family.</text>
</comment>
<sequence>MTAAPTSPFPSRIGLDEALAIVRAVAVKCRLGSESLALQRAHGRVLARDLHAVIDQPGFDNSAMDGFALRHADLASEGETVLTLVGEQFAGRALDVEVQPGTCLRITTGAPMPRGADTVVIKENTRVESTSLDGDRVRILQSAKPGQHVRRAGEDVRVGDALLAAGQVLTPSRIALAAGQGQDRLDVVRRPTVAVFTTGDELVEPGLPLQPGQLYNSNRELLMGLLRADGFEPVAWPTLPDDADAVENALRHAGHAFDVVITCGGVSAGEKDHLPALFRRVGDVHFWKVRMKPGMPVLFAGSRPAQGDDDGHGGLGDALFLCLPGNPVSVLATYLALGRSLLDGLQGRGEARLRLRARLQAPLCKTHERLELLRGRLSFGDDGAVHVEPNPADGSHRMRAAADSDALIVLSEGPLDLQAGDPVDVLPY</sequence>
<keyword evidence="6" id="KW-0808">Transferase</keyword>
<keyword evidence="6" id="KW-0460">Magnesium</keyword>
<protein>
    <recommendedName>
        <fullName evidence="6">Molybdopterin molybdenumtransferase</fullName>
        <ecNumber evidence="6">2.10.1.1</ecNumber>
    </recommendedName>
</protein>
<proteinExistence type="inferred from homology"/>
<evidence type="ECO:0000313" key="9">
    <source>
        <dbReference type="Proteomes" id="UP001597110"/>
    </source>
</evidence>
<name>A0ABW2YEZ3_9GAMM</name>
<dbReference type="InterPro" id="IPR038987">
    <property type="entry name" value="MoeA-like"/>
</dbReference>
<dbReference type="CDD" id="cd00887">
    <property type="entry name" value="MoeA"/>
    <property type="match status" value="1"/>
</dbReference>
<comment type="pathway">
    <text evidence="2 6">Cofactor biosynthesis; molybdopterin biosynthesis.</text>
</comment>
<keyword evidence="6" id="KW-0500">Molybdenum</keyword>
<dbReference type="Gene3D" id="2.170.190.11">
    <property type="entry name" value="Molybdopterin biosynthesis moea protein, domain 3"/>
    <property type="match status" value="1"/>
</dbReference>
<dbReference type="InterPro" id="IPR005111">
    <property type="entry name" value="MoeA_C_domain_IV"/>
</dbReference>
<dbReference type="InterPro" id="IPR036688">
    <property type="entry name" value="MoeA_C_domain_IV_sf"/>
</dbReference>
<evidence type="ECO:0000256" key="2">
    <source>
        <dbReference type="ARBA" id="ARBA00005046"/>
    </source>
</evidence>
<organism evidence="8 9">
    <name type="scientific">Lysobacter brunescens</name>
    <dbReference type="NCBI Taxonomy" id="262323"/>
    <lineage>
        <taxon>Bacteria</taxon>
        <taxon>Pseudomonadati</taxon>
        <taxon>Pseudomonadota</taxon>
        <taxon>Gammaproteobacteria</taxon>
        <taxon>Lysobacterales</taxon>
        <taxon>Lysobacteraceae</taxon>
        <taxon>Lysobacter</taxon>
    </lineage>
</organism>
<dbReference type="SMART" id="SM00852">
    <property type="entry name" value="MoCF_biosynth"/>
    <property type="match status" value="1"/>
</dbReference>
<keyword evidence="9" id="KW-1185">Reference proteome</keyword>
<dbReference type="SUPFAM" id="SSF63867">
    <property type="entry name" value="MoeA C-terminal domain-like"/>
    <property type="match status" value="1"/>
</dbReference>
<dbReference type="Gene3D" id="3.90.105.10">
    <property type="entry name" value="Molybdopterin biosynthesis moea protein, domain 2"/>
    <property type="match status" value="1"/>
</dbReference>
<dbReference type="NCBIfam" id="TIGR00177">
    <property type="entry name" value="molyb_syn"/>
    <property type="match status" value="1"/>
</dbReference>
<dbReference type="Proteomes" id="UP001597110">
    <property type="component" value="Unassembled WGS sequence"/>
</dbReference>
<dbReference type="PANTHER" id="PTHR10192:SF5">
    <property type="entry name" value="GEPHYRIN"/>
    <property type="match status" value="1"/>
</dbReference>
<keyword evidence="4 6" id="KW-0501">Molybdenum cofactor biosynthesis</keyword>
<evidence type="ECO:0000313" key="8">
    <source>
        <dbReference type="EMBL" id="MFD0726925.1"/>
    </source>
</evidence>
<keyword evidence="6" id="KW-0479">Metal-binding</keyword>
<dbReference type="Pfam" id="PF03454">
    <property type="entry name" value="MoeA_C"/>
    <property type="match status" value="1"/>
</dbReference>
<feature type="domain" description="MoaB/Mog" evidence="7">
    <location>
        <begin position="194"/>
        <end position="344"/>
    </location>
</feature>
<dbReference type="SUPFAM" id="SSF63882">
    <property type="entry name" value="MoeA N-terminal region -like"/>
    <property type="match status" value="1"/>
</dbReference>
<dbReference type="NCBIfam" id="NF045515">
    <property type="entry name" value="Glp_gephyrin"/>
    <property type="match status" value="1"/>
</dbReference>
<gene>
    <name evidence="8" type="primary">glp</name>
    <name evidence="8" type="ORF">ACFQ0E_15110</name>
</gene>
<dbReference type="PANTHER" id="PTHR10192">
    <property type="entry name" value="MOLYBDOPTERIN BIOSYNTHESIS PROTEIN"/>
    <property type="match status" value="1"/>
</dbReference>
<comment type="caution">
    <text evidence="8">The sequence shown here is derived from an EMBL/GenBank/DDBJ whole genome shotgun (WGS) entry which is preliminary data.</text>
</comment>
<dbReference type="Pfam" id="PF00994">
    <property type="entry name" value="MoCF_biosynth"/>
    <property type="match status" value="1"/>
</dbReference>